<keyword evidence="1" id="KW-0812">Transmembrane</keyword>
<gene>
    <name evidence="2" type="ORF">CTI12_AA247740</name>
</gene>
<dbReference type="STRING" id="35608.A0A2U1NN64"/>
<comment type="caution">
    <text evidence="2">The sequence shown here is derived from an EMBL/GenBank/DDBJ whole genome shotgun (WGS) entry which is preliminary data.</text>
</comment>
<dbReference type="Proteomes" id="UP000245207">
    <property type="component" value="Unassembled WGS sequence"/>
</dbReference>
<proteinExistence type="predicted"/>
<evidence type="ECO:0000313" key="2">
    <source>
        <dbReference type="EMBL" id="PWA74952.1"/>
    </source>
</evidence>
<dbReference type="OrthoDB" id="10064100at2759"/>
<sequence>MENEEDPLKKQQIISKLCILLTDVNGTNNGEKYIWFVEAMLDNHVFLYFMALLLFEEYVFHGLIRQRRSINAASPLPYANSPRSGSISKSLDVILRHDIVEQPMAGDRIVFTPIVVVMPDILALAAPVVRTECRTDGVVDNSHIIEIRGDDRVGENKVFVVVGKEMNESVLRWALRNSGGAQIGLLHVHQPGEKIRLSNPFFFFYPA</sequence>
<evidence type="ECO:0000256" key="1">
    <source>
        <dbReference type="SAM" id="Phobius"/>
    </source>
</evidence>
<dbReference type="InterPro" id="IPR012340">
    <property type="entry name" value="NA-bd_OB-fold"/>
</dbReference>
<dbReference type="Gene3D" id="2.40.50.140">
    <property type="entry name" value="Nucleic acid-binding proteins"/>
    <property type="match status" value="1"/>
</dbReference>
<accession>A0A2U1NN64</accession>
<organism evidence="2 3">
    <name type="scientific">Artemisia annua</name>
    <name type="common">Sweet wormwood</name>
    <dbReference type="NCBI Taxonomy" id="35608"/>
    <lineage>
        <taxon>Eukaryota</taxon>
        <taxon>Viridiplantae</taxon>
        <taxon>Streptophyta</taxon>
        <taxon>Embryophyta</taxon>
        <taxon>Tracheophyta</taxon>
        <taxon>Spermatophyta</taxon>
        <taxon>Magnoliopsida</taxon>
        <taxon>eudicotyledons</taxon>
        <taxon>Gunneridae</taxon>
        <taxon>Pentapetalae</taxon>
        <taxon>asterids</taxon>
        <taxon>campanulids</taxon>
        <taxon>Asterales</taxon>
        <taxon>Asteraceae</taxon>
        <taxon>Asteroideae</taxon>
        <taxon>Anthemideae</taxon>
        <taxon>Artemisiinae</taxon>
        <taxon>Artemisia</taxon>
    </lineage>
</organism>
<keyword evidence="3" id="KW-1185">Reference proteome</keyword>
<protein>
    <submittedName>
        <fullName evidence="2">DNA replication licensing factor Mcm6</fullName>
    </submittedName>
</protein>
<keyword evidence="1" id="KW-1133">Transmembrane helix</keyword>
<evidence type="ECO:0000313" key="3">
    <source>
        <dbReference type="Proteomes" id="UP000245207"/>
    </source>
</evidence>
<keyword evidence="1" id="KW-0472">Membrane</keyword>
<feature type="transmembrane region" description="Helical" evidence="1">
    <location>
        <begin position="45"/>
        <end position="64"/>
    </location>
</feature>
<reference evidence="2 3" key="1">
    <citation type="journal article" date="2018" name="Mol. Plant">
        <title>The genome of Artemisia annua provides insight into the evolution of Asteraceae family and artemisinin biosynthesis.</title>
        <authorList>
            <person name="Shen Q."/>
            <person name="Zhang L."/>
            <person name="Liao Z."/>
            <person name="Wang S."/>
            <person name="Yan T."/>
            <person name="Shi P."/>
            <person name="Liu M."/>
            <person name="Fu X."/>
            <person name="Pan Q."/>
            <person name="Wang Y."/>
            <person name="Lv Z."/>
            <person name="Lu X."/>
            <person name="Zhang F."/>
            <person name="Jiang W."/>
            <person name="Ma Y."/>
            <person name="Chen M."/>
            <person name="Hao X."/>
            <person name="Li L."/>
            <person name="Tang Y."/>
            <person name="Lv G."/>
            <person name="Zhou Y."/>
            <person name="Sun X."/>
            <person name="Brodelius P.E."/>
            <person name="Rose J.K.C."/>
            <person name="Tang K."/>
        </authorList>
    </citation>
    <scope>NUCLEOTIDE SEQUENCE [LARGE SCALE GENOMIC DNA]</scope>
    <source>
        <strain evidence="3">cv. Huhao1</strain>
        <tissue evidence="2">Leaf</tissue>
    </source>
</reference>
<dbReference type="AlphaFoldDB" id="A0A2U1NN64"/>
<dbReference type="EMBL" id="PKPP01002487">
    <property type="protein sequence ID" value="PWA74952.1"/>
    <property type="molecule type" value="Genomic_DNA"/>
</dbReference>
<name>A0A2U1NN64_ARTAN</name>